<sequence>MQQCPNCLTLVGKLHMRCIWCGLYFCEDCVNPHNHYCPAYKEGMEYSVDISRVYSIECYERFATSEDLEEENVSELSAEEKEVYSQEHIIKSNLIFQERLRLGVGEPPDRCPNCESTLNKVDEKCDLCGIKFCASCVAPNKHNCVIAQYELEKNPTPVKPEVIVESSMEAEIIAESIVDSEVSEPIKIDVPKERTEIRKVSFLRRLLHKFF</sequence>
<name>Q8TMP3_METAC</name>
<protein>
    <submittedName>
        <fullName evidence="1">Uncharacterized protein</fullName>
    </submittedName>
</protein>
<dbReference type="EnsemblBacteria" id="AAM05991">
    <property type="protein sequence ID" value="AAM05991"/>
    <property type="gene ID" value="MA_2610"/>
</dbReference>
<proteinExistence type="predicted"/>
<organism evidence="1 2">
    <name type="scientific">Methanosarcina acetivorans (strain ATCC 35395 / DSM 2834 / JCM 12185 / C2A)</name>
    <dbReference type="NCBI Taxonomy" id="188937"/>
    <lineage>
        <taxon>Archaea</taxon>
        <taxon>Methanobacteriati</taxon>
        <taxon>Methanobacteriota</taxon>
        <taxon>Stenosarchaea group</taxon>
        <taxon>Methanomicrobia</taxon>
        <taxon>Methanosarcinales</taxon>
        <taxon>Methanosarcinaceae</taxon>
        <taxon>Methanosarcina</taxon>
    </lineage>
</organism>
<evidence type="ECO:0000313" key="2">
    <source>
        <dbReference type="Proteomes" id="UP000002487"/>
    </source>
</evidence>
<dbReference type="KEGG" id="mac:MA_2610"/>
<dbReference type="AlphaFoldDB" id="Q8TMP3"/>
<gene>
    <name evidence="1" type="ordered locus">MA_2610</name>
</gene>
<accession>Q8TMP3</accession>
<evidence type="ECO:0000313" key="1">
    <source>
        <dbReference type="EMBL" id="AAM05991.1"/>
    </source>
</evidence>
<dbReference type="EMBL" id="AE010299">
    <property type="protein sequence ID" value="AAM05991.1"/>
    <property type="molecule type" value="Genomic_DNA"/>
</dbReference>
<dbReference type="Proteomes" id="UP000002487">
    <property type="component" value="Chromosome"/>
</dbReference>
<dbReference type="HOGENOM" id="CLU_1302611_0_0_2"/>
<reference evidence="1 2" key="1">
    <citation type="journal article" date="2002" name="Genome Res.">
        <title>The genome of Methanosarcina acetivorans reveals extensive metabolic and physiological diversity.</title>
        <authorList>
            <person name="Galagan J.E."/>
            <person name="Nusbaum C."/>
            <person name="Roy A."/>
            <person name="Endrizzi M.G."/>
            <person name="Macdonald P."/>
            <person name="FitzHugh W."/>
            <person name="Calvo S."/>
            <person name="Engels R."/>
            <person name="Smirnov S."/>
            <person name="Atnoor D."/>
            <person name="Brown A."/>
            <person name="Allen N."/>
            <person name="Naylor J."/>
            <person name="Stange-Thomann N."/>
            <person name="DeArellano K."/>
            <person name="Johnson R."/>
            <person name="Linton L."/>
            <person name="McEwan P."/>
            <person name="McKernan K."/>
            <person name="Talamas J."/>
            <person name="Tirrell A."/>
            <person name="Ye W."/>
            <person name="Zimmer A."/>
            <person name="Barber R.D."/>
            <person name="Cann I."/>
            <person name="Graham D.E."/>
            <person name="Grahame D.A."/>
            <person name="Guss A."/>
            <person name="Hedderich R."/>
            <person name="Ingram-Smith C."/>
            <person name="Kuettner C.H."/>
            <person name="Krzycki J.A."/>
            <person name="Leigh J.A."/>
            <person name="Li W."/>
            <person name="Liu J."/>
            <person name="Mukhopadhyay B."/>
            <person name="Reeve J.N."/>
            <person name="Smith K."/>
            <person name="Springer T.A."/>
            <person name="Umayam L.A."/>
            <person name="White O."/>
            <person name="White R.H."/>
            <person name="de Macario E.C."/>
            <person name="Ferry J.G."/>
            <person name="Jarrell K.F."/>
            <person name="Jing H."/>
            <person name="Macario A.J.L."/>
            <person name="Paulsen I."/>
            <person name="Pritchett M."/>
            <person name="Sowers K.R."/>
            <person name="Swanson R.V."/>
            <person name="Zinder S.H."/>
            <person name="Lander E."/>
            <person name="Metcalf W.W."/>
            <person name="Birren B."/>
        </authorList>
    </citation>
    <scope>NUCLEOTIDE SEQUENCE [LARGE SCALE GENOMIC DNA]</scope>
    <source>
        <strain evidence="2">ATCC 35395 / DSM 2834 / JCM 12185 / C2A</strain>
    </source>
</reference>
<keyword evidence="2" id="KW-1185">Reference proteome</keyword>
<dbReference type="InParanoid" id="Q8TMP3"/>